<dbReference type="GO" id="GO:0022857">
    <property type="term" value="F:transmembrane transporter activity"/>
    <property type="evidence" value="ECO:0007669"/>
    <property type="project" value="InterPro"/>
</dbReference>
<gene>
    <name evidence="9" type="ORF">BCR25_08765</name>
</gene>
<feature type="transmembrane region" description="Helical" evidence="7">
    <location>
        <begin position="12"/>
        <end position="33"/>
    </location>
</feature>
<dbReference type="GO" id="GO:0005886">
    <property type="term" value="C:plasma membrane"/>
    <property type="evidence" value="ECO:0007669"/>
    <property type="project" value="UniProtKB-SubCell"/>
</dbReference>
<evidence type="ECO:0000256" key="7">
    <source>
        <dbReference type="SAM" id="Phobius"/>
    </source>
</evidence>
<keyword evidence="2" id="KW-0813">Transport</keyword>
<evidence type="ECO:0000256" key="2">
    <source>
        <dbReference type="ARBA" id="ARBA00022448"/>
    </source>
</evidence>
<feature type="domain" description="Major facilitator superfamily (MFS) profile" evidence="8">
    <location>
        <begin position="8"/>
        <end position="391"/>
    </location>
</feature>
<dbReference type="Proteomes" id="UP000095094">
    <property type="component" value="Unassembled WGS sequence"/>
</dbReference>
<feature type="transmembrane region" description="Helical" evidence="7">
    <location>
        <begin position="161"/>
        <end position="177"/>
    </location>
</feature>
<accession>A0A1E5GCY3</accession>
<keyword evidence="5 7" id="KW-1133">Transmembrane helix</keyword>
<evidence type="ECO:0000313" key="9">
    <source>
        <dbReference type="EMBL" id="OEG10552.1"/>
    </source>
</evidence>
<feature type="transmembrane region" description="Helical" evidence="7">
    <location>
        <begin position="75"/>
        <end position="93"/>
    </location>
</feature>
<dbReference type="InterPro" id="IPR036259">
    <property type="entry name" value="MFS_trans_sf"/>
</dbReference>
<protein>
    <recommendedName>
        <fullName evidence="8">Major facilitator superfamily (MFS) profile domain-containing protein</fullName>
    </recommendedName>
</protein>
<sequence length="391" mass="43628">MRKKMTIQVKTILLGTLFTRIALFMSTPFLAIYLSDVRQFSALEIGYIVGINPLVSVLGSSLGGHLSDKIKLYSLLSYTPIFWGVIFISFYFASSFSTFLLLNALSGLCYVLFEPATKRTLSAFSLPEQRMFIYNLRYAAINLGAFLGPLLGLLFSTTTSLFPYLILGSFYIIYGFVNRHTMKEAVIPITVNPTSVETAATKITPVVAYLLLLIGITFSYFAYAQFNSTVPQFFASSTLFRSGVTLYSMVLTMNAALILLLQLPVMNYSKKISSFFALQLSNYCFAFSLFLLPKTNILFVLFLMVFFYSLGELFLGVRFDYLIDQLAPSNKKGFYFGLAEMTKLGNSIGPVIGAYLIQLFSIDGYTTIFICLGMITLGGSLFIQLSSRFSK</sequence>
<dbReference type="PANTHER" id="PTHR23517:SF10">
    <property type="entry name" value="MAJOR FACILITATOR SUPERFAMILY (MFS) PROFILE DOMAIN-CONTAINING PROTEIN"/>
    <property type="match status" value="1"/>
</dbReference>
<dbReference type="PANTHER" id="PTHR23517">
    <property type="entry name" value="RESISTANCE PROTEIN MDTM, PUTATIVE-RELATED-RELATED"/>
    <property type="match status" value="1"/>
</dbReference>
<dbReference type="RefSeq" id="WP_069664333.1">
    <property type="nucleotide sequence ID" value="NZ_JBHUJJ010000001.1"/>
</dbReference>
<evidence type="ECO:0000256" key="4">
    <source>
        <dbReference type="ARBA" id="ARBA00022692"/>
    </source>
</evidence>
<feature type="transmembrane region" description="Helical" evidence="7">
    <location>
        <begin position="244"/>
        <end position="263"/>
    </location>
</feature>
<feature type="transmembrane region" description="Helical" evidence="7">
    <location>
        <begin position="136"/>
        <end position="155"/>
    </location>
</feature>
<dbReference type="AlphaFoldDB" id="A0A1E5GCY3"/>
<dbReference type="InterPro" id="IPR011701">
    <property type="entry name" value="MFS"/>
</dbReference>
<keyword evidence="4 7" id="KW-0812">Transmembrane</keyword>
<evidence type="ECO:0000313" key="10">
    <source>
        <dbReference type="Proteomes" id="UP000095094"/>
    </source>
</evidence>
<organism evidence="9 10">
    <name type="scientific">Enterococcus termitis</name>
    <dbReference type="NCBI Taxonomy" id="332950"/>
    <lineage>
        <taxon>Bacteria</taxon>
        <taxon>Bacillati</taxon>
        <taxon>Bacillota</taxon>
        <taxon>Bacilli</taxon>
        <taxon>Lactobacillales</taxon>
        <taxon>Enterococcaceae</taxon>
        <taxon>Enterococcus</taxon>
    </lineage>
</organism>
<evidence type="ECO:0000256" key="5">
    <source>
        <dbReference type="ARBA" id="ARBA00022989"/>
    </source>
</evidence>
<dbReference type="OrthoDB" id="9793283at2"/>
<evidence type="ECO:0000256" key="6">
    <source>
        <dbReference type="ARBA" id="ARBA00023136"/>
    </source>
</evidence>
<keyword evidence="3" id="KW-1003">Cell membrane</keyword>
<feature type="transmembrane region" description="Helical" evidence="7">
    <location>
        <begin position="206"/>
        <end position="224"/>
    </location>
</feature>
<dbReference type="PATRIC" id="fig|332950.4.peg.3957"/>
<dbReference type="Gene3D" id="1.20.1250.20">
    <property type="entry name" value="MFS general substrate transporter like domains"/>
    <property type="match status" value="1"/>
</dbReference>
<keyword evidence="6 7" id="KW-0472">Membrane</keyword>
<dbReference type="PROSITE" id="PS50850">
    <property type="entry name" value="MFS"/>
    <property type="match status" value="1"/>
</dbReference>
<comment type="caution">
    <text evidence="9">The sequence shown here is derived from an EMBL/GenBank/DDBJ whole genome shotgun (WGS) entry which is preliminary data.</text>
</comment>
<dbReference type="SUPFAM" id="SSF103473">
    <property type="entry name" value="MFS general substrate transporter"/>
    <property type="match status" value="1"/>
</dbReference>
<proteinExistence type="predicted"/>
<comment type="subcellular location">
    <subcellularLocation>
        <location evidence="1">Cell membrane</location>
        <topology evidence="1">Multi-pass membrane protein</topology>
    </subcellularLocation>
</comment>
<dbReference type="InterPro" id="IPR050171">
    <property type="entry name" value="MFS_Transporters"/>
</dbReference>
<name>A0A1E5GCY3_9ENTE</name>
<keyword evidence="10" id="KW-1185">Reference proteome</keyword>
<evidence type="ECO:0000259" key="8">
    <source>
        <dbReference type="PROSITE" id="PS50850"/>
    </source>
</evidence>
<dbReference type="InterPro" id="IPR020846">
    <property type="entry name" value="MFS_dom"/>
</dbReference>
<evidence type="ECO:0000256" key="1">
    <source>
        <dbReference type="ARBA" id="ARBA00004651"/>
    </source>
</evidence>
<dbReference type="EMBL" id="MIJY01000043">
    <property type="protein sequence ID" value="OEG10552.1"/>
    <property type="molecule type" value="Genomic_DNA"/>
</dbReference>
<dbReference type="Pfam" id="PF07690">
    <property type="entry name" value="MFS_1"/>
    <property type="match status" value="1"/>
</dbReference>
<reference evidence="10" key="1">
    <citation type="submission" date="2016-09" db="EMBL/GenBank/DDBJ databases">
        <authorList>
            <person name="Gulvik C.A."/>
        </authorList>
    </citation>
    <scope>NUCLEOTIDE SEQUENCE [LARGE SCALE GENOMIC DNA]</scope>
    <source>
        <strain evidence="10">LMG 8895</strain>
    </source>
</reference>
<feature type="transmembrane region" description="Helical" evidence="7">
    <location>
        <begin position="99"/>
        <end position="116"/>
    </location>
</feature>
<feature type="transmembrane region" description="Helical" evidence="7">
    <location>
        <begin position="45"/>
        <end position="63"/>
    </location>
</feature>
<evidence type="ECO:0000256" key="3">
    <source>
        <dbReference type="ARBA" id="ARBA00022475"/>
    </source>
</evidence>
<feature type="transmembrane region" description="Helical" evidence="7">
    <location>
        <begin position="364"/>
        <end position="383"/>
    </location>
</feature>